<dbReference type="AlphaFoldDB" id="R7WJU3"/>
<proteinExistence type="predicted"/>
<reference evidence="1 2" key="1">
    <citation type="journal article" date="2013" name="Genome Announc.">
        <title>Draft Genome Sequence of Rhodococcus rhodnii Strain LMG5362, a Symbiont of Rhodnius prolixus (Hemiptera, Reduviidae, Triatominae), the Principle Vector of Trypanosoma cruzi.</title>
        <authorList>
            <person name="Pachebat J.A."/>
            <person name="van Keulen G."/>
            <person name="Whitten M.M."/>
            <person name="Girdwood S."/>
            <person name="Del Sol R."/>
            <person name="Dyson P.J."/>
            <person name="Facey P.D."/>
        </authorList>
    </citation>
    <scope>NUCLEOTIDE SEQUENCE [LARGE SCALE GENOMIC DNA]</scope>
    <source>
        <strain evidence="1 2">LMG 5362</strain>
    </source>
</reference>
<comment type="caution">
    <text evidence="1">The sequence shown here is derived from an EMBL/GenBank/DDBJ whole genome shotgun (WGS) entry which is preliminary data.</text>
</comment>
<sequence length="38" mass="4215">MHKYPIGYIADGGRRFNYLDSGEERGIDDGVDAAVTVR</sequence>
<evidence type="ECO:0000313" key="2">
    <source>
        <dbReference type="Proteomes" id="UP000013525"/>
    </source>
</evidence>
<accession>R7WJU3</accession>
<name>R7WJU3_9NOCA</name>
<organism evidence="1 2">
    <name type="scientific">Rhodococcus rhodnii LMG 5362</name>
    <dbReference type="NCBI Taxonomy" id="1273125"/>
    <lineage>
        <taxon>Bacteria</taxon>
        <taxon>Bacillati</taxon>
        <taxon>Actinomycetota</taxon>
        <taxon>Actinomycetes</taxon>
        <taxon>Mycobacteriales</taxon>
        <taxon>Nocardiaceae</taxon>
        <taxon>Rhodococcus</taxon>
    </lineage>
</organism>
<evidence type="ECO:0000313" key="1">
    <source>
        <dbReference type="EMBL" id="EOM75550.1"/>
    </source>
</evidence>
<dbReference type="EMBL" id="APMY01000094">
    <property type="protein sequence ID" value="EOM75550.1"/>
    <property type="molecule type" value="Genomic_DNA"/>
</dbReference>
<protein>
    <submittedName>
        <fullName evidence="1">Uncharacterized protein</fullName>
    </submittedName>
</protein>
<keyword evidence="2" id="KW-1185">Reference proteome</keyword>
<gene>
    <name evidence="1" type="ORF">Rrhod_3119</name>
</gene>
<dbReference type="Proteomes" id="UP000013525">
    <property type="component" value="Unassembled WGS sequence"/>
</dbReference>